<dbReference type="PANTHER" id="PTHR15502">
    <property type="entry name" value="CALCINEURIN-BINDING PROTEIN CABIN 1-RELATED"/>
    <property type="match status" value="1"/>
</dbReference>
<dbReference type="GO" id="GO:0006325">
    <property type="term" value="P:chromatin organization"/>
    <property type="evidence" value="ECO:0007669"/>
    <property type="project" value="InterPro"/>
</dbReference>
<comment type="similarity">
    <text evidence="2">Belongs to the HIR3 family.</text>
</comment>
<evidence type="ECO:0000256" key="3">
    <source>
        <dbReference type="ARBA" id="ARBA00023242"/>
    </source>
</evidence>
<dbReference type="KEGG" id="clus:A9F13_01g06567"/>
<evidence type="ECO:0000256" key="5">
    <source>
        <dbReference type="SAM" id="MobiDB-lite"/>
    </source>
</evidence>
<proteinExistence type="inferred from homology"/>
<feature type="region of interest" description="Disordered" evidence="5">
    <location>
        <begin position="1925"/>
        <end position="1968"/>
    </location>
</feature>
<feature type="coiled-coil region" evidence="4">
    <location>
        <begin position="1699"/>
        <end position="1734"/>
    </location>
</feature>
<reference evidence="6 7" key="1">
    <citation type="submission" date="2017-04" db="EMBL/GenBank/DDBJ databases">
        <title>Draft genome of the yeast Clavispora lusitaniae type strain CBS 6936.</title>
        <authorList>
            <person name="Durrens P."/>
            <person name="Klopp C."/>
            <person name="Biteau N."/>
            <person name="Fitton-Ouhabi V."/>
            <person name="Dementhon K."/>
            <person name="Accoceberry I."/>
            <person name="Sherman D.J."/>
            <person name="Noel T."/>
        </authorList>
    </citation>
    <scope>NUCLEOTIDE SEQUENCE [LARGE SCALE GENOMIC DNA]</scope>
    <source>
        <strain evidence="6 7">CBS 6936</strain>
    </source>
</reference>
<comment type="caution">
    <text evidence="6">The sequence shown here is derived from an EMBL/GenBank/DDBJ whole genome shotgun (WGS) entry which is preliminary data.</text>
</comment>
<sequence length="1993" mass="229734">MSAFSPLNLVKEISKKDQEESLTREIEIENAFKEFQDAIVLQKSKDFIGSYVKYTELAKRDVINNHYYEEADYIKGLQNGRLNSQPDELSFLSQSDKTIRFLYFRNRGFLYFNILRKGTPEVEKAYESERSAHTSSSPQLSVFEFSKSLFYSMLDDFINCFLYQEADESLLELLYDICVFFDFQRLARFSLEYAKSFHAESDDITSILPVHKKLCLLYDTFLKENHSNSSIRDDIESRLLFLEPIRSDLQQQMEKKFDKENAEVSVKADSNWLDIFHCYNTCIKKHQDKEKAAEYGRMSLKYLDPYVTSESPLEAISYTYLEAGEMEKVEDTASITAPEKADNSEETSAMQESGTIDEVPTEEKLPTPQPISSEKAIQRSSRRLNPGDQTPLEPDNIRLTRHYFIETELFFDALNTKLSKVYTSDETFLRDVVDYIVDIPTKEKPTYIRDFVSALNEWKRKTYTPLLLPETSSKSKTNSTAENDKLKLLDVLVRFGDQNLEEEEIVQENIDTLENFKLIEIILQRTENMHYVRSKIEILEHLLGDHGNNLLTSTKWSTEMFSALKEWVFHLESELCNRWNHFDSSRFEATFSAAVSVVEILIDSYIELKSQIEKSVESRASSTSSKSTKSSLNSTSIELLRLHDRILRWRDFINYSFLPQKVNIKTSNANLRSLSRFSWVSNYFIASNSFTWREKKYVVIHLKELDDFLKNAGEPYPHIAFPNYAHIGEFKEEAVNRRLTTSSILSIFSKILYNNDSKIDEDNETIDLLERILIEEDPSITAANGKNEEENSLVDSVIYGRATLDAQSLKSVRDFLAECPIDLRLSLWNILFSYYKGKGLATGFQKGFEQTLDFVLQFWNSDRYKEYKVDRVSVLLNSLSFYGSYCSAFIKYLSDNKWKLPLPDSGNQVKVVSNLCRIFELCYSFSLHEEASLITGNKISLSTVSNEAFSRFKDFCIESICLILIYSVNKIQVRPSDDKDTMIKDLLILVHSQLGLRRLCDSSEGLFLRFAEDTLVGLPEKPDQELAQLLSCRFHYKVKINDRFPVDHYTNKCGELDKSSAKELAAFILPLCFRHSPLLRAPRNDTKQVIDDLFEIIGEADIESDPGLVSNNVMLEKFLDNTEIDSRFVKKAFYGLHNLDFVTPQTDGTIVHGGIYYLEAVLMFNSYKIRKKSAQSRTVELERIIRLLKDDLIFGTKRIESWILLGQAYGFIVEDDLIWTSDKLNTIDRKVQTANLQRKSLLSYMIAINMITRENENMESLKSIVSVLTNSFAKEFYSALRSPMDMIALKAYSGSKFVRRHNQTMFSAISDKPSATMKFCLRLILRCLQISIKSNSKDWSSYYYMAKVKDKLKHQPSETLDALVTAIALSKEQGTVSDPLLEAPYKLCVLLYKYVKSSQIAMDKAVDYLNKDTILQMNINEAMNDKKSFYCLIIEALRKLIALDKKGWYHKPHYRIASIMHEEFNDCEAAKDVMSKFFFLNVSNKTFLQMWKPEHERPGKHFVYMFQYTQFYINLLKSTKDISSLVQMLPKLRRANSTMVSLYFAWEKLCSSICDIVRTSLVIKPNYVERFMMHNLHYKFISNAKMLPDRVKEQGLSSRIKGLLCFLQAINDMKKLNNGFGPTSQVDDTLCAIYIEIYSSMADDKVVPVTESPNGRLKRLAKKDFFPFINELIAKFKKDNEAVTKEDPTALNEYIRTFTEESRKRIEEEERLRQEAEERLRREAEERLRREAEAARAQTPINTVSDTELSSHLARQDPGAFSKFKVSPHVTKDVAFQLGSNPNENNSTHDQSSEMQTQSSKFPTAVLYGTDSISNPWPQASFQTGEHLNSSHNRDFPVTTKTAKTDTITDQGMQMPIANNDTKANPVCLHCLQNSNIQNQNLERSPSVQCIENEIPYQKLDDTESGYDKTKSKGVKNEEPIIINLDSEPEFDTSYPQAEPRDTNKSGNSRVVDIDVNEQSDVSNTQDEVVVVESLKRVHEELPSDEAKRHKST</sequence>
<dbReference type="EMBL" id="LYUB02000001">
    <property type="protein sequence ID" value="OVF11185.1"/>
    <property type="molecule type" value="Genomic_DNA"/>
</dbReference>
<comment type="subcellular location">
    <subcellularLocation>
        <location evidence="1">Nucleus</location>
    </subcellularLocation>
</comment>
<gene>
    <name evidence="6" type="ORF">A9F13_01g06567</name>
</gene>
<feature type="region of interest" description="Disordered" evidence="5">
    <location>
        <begin position="1776"/>
        <end position="1800"/>
    </location>
</feature>
<dbReference type="GO" id="GO:0000417">
    <property type="term" value="C:HIR complex"/>
    <property type="evidence" value="ECO:0007669"/>
    <property type="project" value="TreeGrafter"/>
</dbReference>
<feature type="compositionally biased region" description="Polar residues" evidence="5">
    <location>
        <begin position="1778"/>
        <end position="1800"/>
    </location>
</feature>
<evidence type="ECO:0000313" key="7">
    <source>
        <dbReference type="Proteomes" id="UP000195602"/>
    </source>
</evidence>
<dbReference type="GO" id="GO:0031491">
    <property type="term" value="F:nucleosome binding"/>
    <property type="evidence" value="ECO:0007669"/>
    <property type="project" value="TreeGrafter"/>
</dbReference>
<dbReference type="Proteomes" id="UP000195602">
    <property type="component" value="Unassembled WGS sequence"/>
</dbReference>
<keyword evidence="3" id="KW-0539">Nucleus</keyword>
<dbReference type="PANTHER" id="PTHR15502:SF7">
    <property type="entry name" value="CALCINEURIN-BINDING PROTEIN CABIN-1"/>
    <property type="match status" value="1"/>
</dbReference>
<name>A0AA91Q4G6_CLALS</name>
<organism evidence="6 7">
    <name type="scientific">Clavispora lusitaniae</name>
    <name type="common">Candida lusitaniae</name>
    <dbReference type="NCBI Taxonomy" id="36911"/>
    <lineage>
        <taxon>Eukaryota</taxon>
        <taxon>Fungi</taxon>
        <taxon>Dikarya</taxon>
        <taxon>Ascomycota</taxon>
        <taxon>Saccharomycotina</taxon>
        <taxon>Pichiomycetes</taxon>
        <taxon>Metschnikowiaceae</taxon>
        <taxon>Clavispora</taxon>
    </lineage>
</organism>
<protein>
    <submittedName>
        <fullName evidence="6">Histone transcription regulator</fullName>
    </submittedName>
</protein>
<evidence type="ECO:0000256" key="2">
    <source>
        <dbReference type="ARBA" id="ARBA00007335"/>
    </source>
</evidence>
<feature type="compositionally biased region" description="Polar residues" evidence="5">
    <location>
        <begin position="1957"/>
        <end position="1967"/>
    </location>
</feature>
<evidence type="ECO:0000256" key="4">
    <source>
        <dbReference type="SAM" id="Coils"/>
    </source>
</evidence>
<feature type="region of interest" description="Disordered" evidence="5">
    <location>
        <begin position="331"/>
        <end position="395"/>
    </location>
</feature>
<accession>A0AA91Q4G6</accession>
<evidence type="ECO:0000313" key="6">
    <source>
        <dbReference type="EMBL" id="OVF11185.1"/>
    </source>
</evidence>
<dbReference type="InterPro" id="IPR033053">
    <property type="entry name" value="Hir3/CABIN1"/>
</dbReference>
<evidence type="ECO:0000256" key="1">
    <source>
        <dbReference type="ARBA" id="ARBA00004123"/>
    </source>
</evidence>
<keyword evidence="4" id="KW-0175">Coiled coil</keyword>
<dbReference type="GO" id="GO:0005634">
    <property type="term" value="C:nucleus"/>
    <property type="evidence" value="ECO:0007669"/>
    <property type="project" value="UniProtKB-SubCell"/>
</dbReference>